<dbReference type="AlphaFoldDB" id="A0A1B0CT78"/>
<evidence type="ECO:0000313" key="2">
    <source>
        <dbReference type="Proteomes" id="UP000092461"/>
    </source>
</evidence>
<dbReference type="Proteomes" id="UP000092461">
    <property type="component" value="Unassembled WGS sequence"/>
</dbReference>
<evidence type="ECO:0000313" key="1">
    <source>
        <dbReference type="EnsemblMetazoa" id="LLOJ008077-PA"/>
    </source>
</evidence>
<protein>
    <submittedName>
        <fullName evidence="1">Uncharacterized protein</fullName>
    </submittedName>
</protein>
<sequence>MFLHQASEENFSRPLCVQQSQTLRRSPTEMPLDTQSAGFRVVCRYLQFPVAVSCGITHGMSLLAGSRAELHNSNLPEHNTTKLS</sequence>
<dbReference type="EMBL" id="AJWK01027242">
    <property type="status" value="NOT_ANNOTATED_CDS"/>
    <property type="molecule type" value="Genomic_DNA"/>
</dbReference>
<reference evidence="1" key="1">
    <citation type="submission" date="2020-05" db="UniProtKB">
        <authorList>
            <consortium name="EnsemblMetazoa"/>
        </authorList>
    </citation>
    <scope>IDENTIFICATION</scope>
    <source>
        <strain evidence="1">Jacobina</strain>
    </source>
</reference>
<name>A0A1B0CT78_LUTLO</name>
<keyword evidence="2" id="KW-1185">Reference proteome</keyword>
<dbReference type="VEuPathDB" id="VectorBase:LLOJ008077"/>
<dbReference type="EnsemblMetazoa" id="LLOJ008077-RA">
    <property type="protein sequence ID" value="LLOJ008077-PA"/>
    <property type="gene ID" value="LLOJ008077"/>
</dbReference>
<organism evidence="1 2">
    <name type="scientific">Lutzomyia longipalpis</name>
    <name type="common">Sand fly</name>
    <dbReference type="NCBI Taxonomy" id="7200"/>
    <lineage>
        <taxon>Eukaryota</taxon>
        <taxon>Metazoa</taxon>
        <taxon>Ecdysozoa</taxon>
        <taxon>Arthropoda</taxon>
        <taxon>Hexapoda</taxon>
        <taxon>Insecta</taxon>
        <taxon>Pterygota</taxon>
        <taxon>Neoptera</taxon>
        <taxon>Endopterygota</taxon>
        <taxon>Diptera</taxon>
        <taxon>Nematocera</taxon>
        <taxon>Psychodoidea</taxon>
        <taxon>Psychodidae</taxon>
        <taxon>Lutzomyia</taxon>
        <taxon>Lutzomyia</taxon>
    </lineage>
</organism>
<accession>A0A1B0CT78</accession>
<proteinExistence type="predicted"/>